<feature type="region of interest" description="Disordered" evidence="1">
    <location>
        <begin position="8"/>
        <end position="27"/>
    </location>
</feature>
<evidence type="ECO:0000259" key="2">
    <source>
        <dbReference type="SMART" id="SM00530"/>
    </source>
</evidence>
<dbReference type="Gene3D" id="1.10.260.40">
    <property type="entry name" value="lambda repressor-like DNA-binding domains"/>
    <property type="match status" value="1"/>
</dbReference>
<dbReference type="InterPro" id="IPR041413">
    <property type="entry name" value="MLTR_LBD"/>
</dbReference>
<accession>A0ABS5KV33</accession>
<dbReference type="PANTHER" id="PTHR35010:SF2">
    <property type="entry name" value="BLL4672 PROTEIN"/>
    <property type="match status" value="1"/>
</dbReference>
<dbReference type="Gene3D" id="3.30.450.180">
    <property type="match status" value="1"/>
</dbReference>
<evidence type="ECO:0000256" key="1">
    <source>
        <dbReference type="SAM" id="MobiDB-lite"/>
    </source>
</evidence>
<comment type="caution">
    <text evidence="3">The sequence shown here is derived from an EMBL/GenBank/DDBJ whole genome shotgun (WGS) entry which is preliminary data.</text>
</comment>
<dbReference type="SUPFAM" id="SSF47413">
    <property type="entry name" value="lambda repressor-like DNA-binding domains"/>
    <property type="match status" value="1"/>
</dbReference>
<reference evidence="3 4" key="1">
    <citation type="submission" date="2020-02" db="EMBL/GenBank/DDBJ databases">
        <title>Acidophilic actinobacteria isolated from forest soil.</title>
        <authorList>
            <person name="Golinska P."/>
        </authorList>
    </citation>
    <scope>NUCLEOTIDE SEQUENCE [LARGE SCALE GENOMIC DNA]</scope>
    <source>
        <strain evidence="3 4">NL8</strain>
    </source>
</reference>
<dbReference type="Proteomes" id="UP000730482">
    <property type="component" value="Unassembled WGS sequence"/>
</dbReference>
<proteinExistence type="predicted"/>
<protein>
    <submittedName>
        <fullName evidence="3">Helix-turn-helix domain-containing protein</fullName>
    </submittedName>
</protein>
<organism evidence="3 4">
    <name type="scientific">Catenulispora pinistramenti</name>
    <dbReference type="NCBI Taxonomy" id="2705254"/>
    <lineage>
        <taxon>Bacteria</taxon>
        <taxon>Bacillati</taxon>
        <taxon>Actinomycetota</taxon>
        <taxon>Actinomycetes</taxon>
        <taxon>Catenulisporales</taxon>
        <taxon>Catenulisporaceae</taxon>
        <taxon>Catenulispora</taxon>
    </lineage>
</organism>
<sequence length="329" mass="36690">MVFVSIDLTHPQAAGSRTPGRDAGPRRRSELASFLRSRRERLDPEQLGMPTGTRRRTPGLRREEVAQLAGVGVTWYTWLEQGRQINASVQVLDAVARTLRLDQAETEHLYRLADVPAVPAVVNCRRLAPEVQQILDGLRPLPASVVNGRSDILAWNRSFALLFPFMVNAPEDKRNSLWSTFTSPKCCHPYVNRGDDLGRMVANFRARYGRHVGEPAWDEFVKRLCAASPEFAELWAEHGVADGGVHVKVFRHPALGELSVVSTTFDLAAAPETRMMVSTPNDESTREKFEMLRQDTLPKGLTYPCGHSFDPPPEAERASSPGAYTLHKV</sequence>
<dbReference type="CDD" id="cd00093">
    <property type="entry name" value="HTH_XRE"/>
    <property type="match status" value="1"/>
</dbReference>
<dbReference type="PANTHER" id="PTHR35010">
    <property type="entry name" value="BLL4672 PROTEIN-RELATED"/>
    <property type="match status" value="1"/>
</dbReference>
<dbReference type="Pfam" id="PF17765">
    <property type="entry name" value="MLTR_LBD"/>
    <property type="match status" value="1"/>
</dbReference>
<dbReference type="InterPro" id="IPR001387">
    <property type="entry name" value="Cro/C1-type_HTH"/>
</dbReference>
<dbReference type="RefSeq" id="WP_212011662.1">
    <property type="nucleotide sequence ID" value="NZ_JAAFYZ010000084.1"/>
</dbReference>
<feature type="domain" description="HTH cro/C1-type" evidence="2">
    <location>
        <begin position="34"/>
        <end position="106"/>
    </location>
</feature>
<keyword evidence="4" id="KW-1185">Reference proteome</keyword>
<gene>
    <name evidence="3" type="ORF">KGQ19_23700</name>
</gene>
<feature type="region of interest" description="Disordered" evidence="1">
    <location>
        <begin position="305"/>
        <end position="329"/>
    </location>
</feature>
<evidence type="ECO:0000313" key="3">
    <source>
        <dbReference type="EMBL" id="MBS2549874.1"/>
    </source>
</evidence>
<name>A0ABS5KV33_9ACTN</name>
<dbReference type="EMBL" id="JAAFYZ010000084">
    <property type="protein sequence ID" value="MBS2549874.1"/>
    <property type="molecule type" value="Genomic_DNA"/>
</dbReference>
<dbReference type="SMART" id="SM00530">
    <property type="entry name" value="HTH_XRE"/>
    <property type="match status" value="1"/>
</dbReference>
<dbReference type="Pfam" id="PF13560">
    <property type="entry name" value="HTH_31"/>
    <property type="match status" value="1"/>
</dbReference>
<dbReference type="InterPro" id="IPR010982">
    <property type="entry name" value="Lambda_DNA-bd_dom_sf"/>
</dbReference>
<evidence type="ECO:0000313" key="4">
    <source>
        <dbReference type="Proteomes" id="UP000730482"/>
    </source>
</evidence>